<proteinExistence type="predicted"/>
<name>A0A937RBD8_9ACTN</name>
<evidence type="ECO:0000259" key="2">
    <source>
        <dbReference type="Pfam" id="PF12172"/>
    </source>
</evidence>
<feature type="domain" description="ChsH2 C-terminal OB-fold" evidence="1">
    <location>
        <begin position="70"/>
        <end position="132"/>
    </location>
</feature>
<dbReference type="InterPro" id="IPR012340">
    <property type="entry name" value="NA-bd_OB-fold"/>
</dbReference>
<protein>
    <submittedName>
        <fullName evidence="3">OB-fold domain-containing protein</fullName>
    </submittedName>
</protein>
<reference evidence="3" key="1">
    <citation type="submission" date="2020-12" db="EMBL/GenBank/DDBJ databases">
        <title>Genomic characterization of non-nitrogen-fixing Frankia strains.</title>
        <authorList>
            <person name="Carlos-Shanley C."/>
            <person name="Guerra T."/>
            <person name="Hahn D."/>
        </authorList>
    </citation>
    <scope>NUCLEOTIDE SEQUENCE</scope>
    <source>
        <strain evidence="3">CN6</strain>
    </source>
</reference>
<dbReference type="Gene3D" id="6.10.30.10">
    <property type="match status" value="1"/>
</dbReference>
<evidence type="ECO:0000259" key="1">
    <source>
        <dbReference type="Pfam" id="PF01796"/>
    </source>
</evidence>
<dbReference type="PANTHER" id="PTHR34075">
    <property type="entry name" value="BLR3430 PROTEIN"/>
    <property type="match status" value="1"/>
</dbReference>
<organism evidence="3 4">
    <name type="scientific">Frankia nepalensis</name>
    <dbReference type="NCBI Taxonomy" id="1836974"/>
    <lineage>
        <taxon>Bacteria</taxon>
        <taxon>Bacillati</taxon>
        <taxon>Actinomycetota</taxon>
        <taxon>Actinomycetes</taxon>
        <taxon>Frankiales</taxon>
        <taxon>Frankiaceae</taxon>
        <taxon>Frankia</taxon>
    </lineage>
</organism>
<gene>
    <name evidence="3" type="ORF">I7412_09175</name>
</gene>
<dbReference type="EMBL" id="JAEACQ010000159">
    <property type="protein sequence ID" value="MBL7627335.1"/>
    <property type="molecule type" value="Genomic_DNA"/>
</dbReference>
<dbReference type="Pfam" id="PF01796">
    <property type="entry name" value="OB_ChsH2_C"/>
    <property type="match status" value="1"/>
</dbReference>
<evidence type="ECO:0000313" key="4">
    <source>
        <dbReference type="Proteomes" id="UP000604475"/>
    </source>
</evidence>
<dbReference type="PANTHER" id="PTHR34075:SF5">
    <property type="entry name" value="BLR3430 PROTEIN"/>
    <property type="match status" value="1"/>
</dbReference>
<dbReference type="AlphaFoldDB" id="A0A937RBD8"/>
<dbReference type="InterPro" id="IPR052513">
    <property type="entry name" value="Thioester_dehydratase-like"/>
</dbReference>
<evidence type="ECO:0000313" key="3">
    <source>
        <dbReference type="EMBL" id="MBL7627335.1"/>
    </source>
</evidence>
<dbReference type="InterPro" id="IPR002878">
    <property type="entry name" value="ChsH2_C"/>
</dbReference>
<accession>A0A937RBD8</accession>
<feature type="domain" description="ChsH2 rubredoxin-like zinc ribbon" evidence="2">
    <location>
        <begin position="31"/>
        <end position="66"/>
    </location>
</feature>
<comment type="caution">
    <text evidence="3">The sequence shown here is derived from an EMBL/GenBank/DDBJ whole genome shotgun (WGS) entry which is preliminary data.</text>
</comment>
<dbReference type="Pfam" id="PF12172">
    <property type="entry name" value="zf-ChsH2"/>
    <property type="match status" value="1"/>
</dbReference>
<dbReference type="Proteomes" id="UP000604475">
    <property type="component" value="Unassembled WGS sequence"/>
</dbReference>
<dbReference type="InterPro" id="IPR022002">
    <property type="entry name" value="ChsH2_Znr"/>
</dbReference>
<keyword evidence="4" id="KW-1185">Reference proteome</keyword>
<dbReference type="SUPFAM" id="SSF50249">
    <property type="entry name" value="Nucleic acid-binding proteins"/>
    <property type="match status" value="1"/>
</dbReference>
<sequence length="152" mass="16359">MTDAPPDGSALVVEAFERVAPPLTERTAAFWTSGADGVLRIARCHGCGRYLHPPRPVCPACRGRDVGFAPVSGRGTVWSWTLNRYGWVPSMPPPYVVADVELVEQPGLRLLTNVVDCSPEELRVGLPVKVCFSRAGEAYIPLFRPEAGDGAG</sequence>